<dbReference type="InterPro" id="IPR053850">
    <property type="entry name" value="Glyco_hydro_123_N_2"/>
</dbReference>
<reference evidence="5" key="1">
    <citation type="submission" date="2016-10" db="EMBL/GenBank/DDBJ databases">
        <authorList>
            <person name="Varghese N."/>
            <person name="Submissions S."/>
        </authorList>
    </citation>
    <scope>NUCLEOTIDE SEQUENCE [LARGE SCALE GENOMIC DNA]</scope>
    <source>
        <strain evidence="5">DSM 3695</strain>
    </source>
</reference>
<sequence>MVNKFFGVLVMLALQQNVWAQVSPAAAYRDLPDPKPVNKASWDAVNDTRLHVAFGTADTRYEKRNAPDKNGLTPTWTAKAWKGEKIHTQLVIWSNAPQPALSIQSSSLKDKKGNTIAANAVSTGFVRYVLTDGLNKDGGGCGYRNPKDFDSSLVADGIDIINQSSMAARSTQPVWLSIQVPAGTPAGAYKGAINVKSGATVVNMPYEITVLDHTLPAAKDWQFHLDLWQSPDAIAHMYGVKKWSDAHFKAMKPYMKMLADAGQKVITATIIYDPWNSQTEDVYGTMVKWTKKKNGSWNYDYSIFDKWVQFMMDQGIRKEINCYSMIPWNLKFYYYDEAAAKDTFIVAKPGSPEYSAHWQPMLNDFVKHLKAKGWFGITAIAMDERPMEDMLQAMKVIRTADKDFKLSLAGSYHAPLANEIHDYCIALRESFPADVMKARLAKGLPTTFYTCCTEGFPNTFTFSPPAEAAFMGWHAALKGYNGYLRWAYNCWVSDPLHDSRFRTWSAGDTYFVYPGPRSSIRYERLIEGIQDYEKIRILRESFTKSNQTDKLNKLDNLLQPFEEATLKTTPAAEILKVAKVGLNEF</sequence>
<feature type="signal peptide" evidence="1">
    <location>
        <begin position="1"/>
        <end position="20"/>
    </location>
</feature>
<organism evidence="4 5">
    <name type="scientific">Chitinophaga arvensicola</name>
    <dbReference type="NCBI Taxonomy" id="29529"/>
    <lineage>
        <taxon>Bacteria</taxon>
        <taxon>Pseudomonadati</taxon>
        <taxon>Bacteroidota</taxon>
        <taxon>Chitinophagia</taxon>
        <taxon>Chitinophagales</taxon>
        <taxon>Chitinophagaceae</taxon>
        <taxon>Chitinophaga</taxon>
    </lineage>
</organism>
<feature type="domain" description="Glycoside hydrolase 123 catalytic" evidence="2">
    <location>
        <begin position="228"/>
        <end position="538"/>
    </location>
</feature>
<name>A0A1I0QQG1_9BACT</name>
<dbReference type="Pfam" id="PF13320">
    <property type="entry name" value="GH123_cat"/>
    <property type="match status" value="1"/>
</dbReference>
<evidence type="ECO:0000259" key="2">
    <source>
        <dbReference type="Pfam" id="PF13320"/>
    </source>
</evidence>
<keyword evidence="1" id="KW-0732">Signal</keyword>
<evidence type="ECO:0000259" key="3">
    <source>
        <dbReference type="Pfam" id="PF22680"/>
    </source>
</evidence>
<evidence type="ECO:0000313" key="4">
    <source>
        <dbReference type="EMBL" id="SEW29475.1"/>
    </source>
</evidence>
<dbReference type="InterPro" id="IPR025150">
    <property type="entry name" value="GH123_cat"/>
</dbReference>
<dbReference type="Pfam" id="PF22680">
    <property type="entry name" value="Glyco_hydro_123_N_2"/>
    <property type="match status" value="1"/>
</dbReference>
<feature type="domain" description="Glycoside hydrolase 123 N-terminal" evidence="3">
    <location>
        <begin position="54"/>
        <end position="196"/>
    </location>
</feature>
<dbReference type="EMBL" id="FOJG01000001">
    <property type="protein sequence ID" value="SEW29475.1"/>
    <property type="molecule type" value="Genomic_DNA"/>
</dbReference>
<proteinExistence type="predicted"/>
<evidence type="ECO:0000256" key="1">
    <source>
        <dbReference type="SAM" id="SignalP"/>
    </source>
</evidence>
<keyword evidence="5" id="KW-1185">Reference proteome</keyword>
<evidence type="ECO:0000313" key="5">
    <source>
        <dbReference type="Proteomes" id="UP000199310"/>
    </source>
</evidence>
<dbReference type="Proteomes" id="UP000199310">
    <property type="component" value="Unassembled WGS sequence"/>
</dbReference>
<feature type="chain" id="PRO_5011531854" evidence="1">
    <location>
        <begin position="21"/>
        <end position="585"/>
    </location>
</feature>
<dbReference type="RefSeq" id="WP_177192079.1">
    <property type="nucleotide sequence ID" value="NZ_FOJG01000001.1"/>
</dbReference>
<gene>
    <name evidence="4" type="ORF">SAMN04488122_1637</name>
</gene>
<accession>A0A1I0QQG1</accession>
<dbReference type="AlphaFoldDB" id="A0A1I0QQG1"/>
<protein>
    <submittedName>
        <fullName evidence="4">Uncharacterized protein</fullName>
    </submittedName>
</protein>
<dbReference type="STRING" id="29529.SAMN04488122_1637"/>